<feature type="active site" description="Proton donor/acceptor" evidence="7">
    <location>
        <position position="140"/>
    </location>
</feature>
<accession>A0A0F5IVH1</accession>
<dbReference type="InterPro" id="IPR002220">
    <property type="entry name" value="DapA-like"/>
</dbReference>
<reference evidence="9 10" key="1">
    <citation type="submission" date="2013-04" db="EMBL/GenBank/DDBJ databases">
        <title>The Genome Sequence of Parabacteroides gordonii DSM 23371.</title>
        <authorList>
            <consortium name="The Broad Institute Genomics Platform"/>
            <person name="Earl A."/>
            <person name="Ward D."/>
            <person name="Feldgarden M."/>
            <person name="Gevers D."/>
            <person name="Martens E."/>
            <person name="Sakamoto M."/>
            <person name="Benno Y."/>
            <person name="Suzuki N."/>
            <person name="Matsunaga N."/>
            <person name="Koshihara K."/>
            <person name="Seki M."/>
            <person name="Komiya H."/>
            <person name="Walker B."/>
            <person name="Young S."/>
            <person name="Zeng Q."/>
            <person name="Gargeya S."/>
            <person name="Fitzgerald M."/>
            <person name="Haas B."/>
            <person name="Abouelleil A."/>
            <person name="Allen A.W."/>
            <person name="Alvarado L."/>
            <person name="Arachchi H.M."/>
            <person name="Berlin A.M."/>
            <person name="Chapman S.B."/>
            <person name="Gainer-Dewar J."/>
            <person name="Goldberg J."/>
            <person name="Griggs A."/>
            <person name="Gujja S."/>
            <person name="Hansen M."/>
            <person name="Howarth C."/>
            <person name="Imamovic A."/>
            <person name="Ireland A."/>
            <person name="Larimer J."/>
            <person name="McCowan C."/>
            <person name="Murphy C."/>
            <person name="Pearson M."/>
            <person name="Poon T.W."/>
            <person name="Priest M."/>
            <person name="Roberts A."/>
            <person name="Saif S."/>
            <person name="Shea T."/>
            <person name="Sisk P."/>
            <person name="Sykes S."/>
            <person name="Wortman J."/>
            <person name="Nusbaum C."/>
            <person name="Birren B."/>
        </authorList>
    </citation>
    <scope>NUCLEOTIDE SEQUENCE [LARGE SCALE GENOMIC DNA]</scope>
    <source>
        <strain evidence="9 10">MS-1</strain>
    </source>
</reference>
<feature type="binding site" evidence="8">
    <location>
        <position position="212"/>
    </location>
    <ligand>
        <name>pyruvate</name>
        <dbReference type="ChEBI" id="CHEBI:15361"/>
    </ligand>
</feature>
<evidence type="ECO:0000313" key="9">
    <source>
        <dbReference type="EMBL" id="KKB49250.1"/>
    </source>
</evidence>
<dbReference type="AlphaFoldDB" id="A0A0F5IVH1"/>
<evidence type="ECO:0000256" key="6">
    <source>
        <dbReference type="PIRNR" id="PIRNR001365"/>
    </source>
</evidence>
<dbReference type="Pfam" id="PF00701">
    <property type="entry name" value="DHDPS"/>
    <property type="match status" value="1"/>
</dbReference>
<dbReference type="STRING" id="1203610.HMPREF1536_04314"/>
<name>A0A0F5IVH1_9BACT</name>
<dbReference type="PANTHER" id="PTHR12128:SF21">
    <property type="entry name" value="N-ACETYLNEURAMINATE LYASE"/>
    <property type="match status" value="1"/>
</dbReference>
<keyword evidence="10" id="KW-1185">Reference proteome</keyword>
<sequence>MKNYQRLKGLIAASFTPMDAHGKVNLFAIDKYADLMAESGMTGVFVCGTTGESLSLTTEERKNILEQWIKSANHRFKVIAHVGSNSQFEAMELARHATEAGADAIASMAPCFFKPGSVKELIAFFAPIAESAKELPFYYYNMPSMTGVSLSVAAFLEEGKKVMPNLVGTKFTHNNLMEMGECLALNNGEFEVLHGYDEILISGLAFGAVAGVGSTYNYLPDVYHGILKAMEEGDMQKARELQMKSIEIVKIIIKYGGGVRGGKAIMNLIGIECGQCRLPISPVSDEEYDMLKNDLYKIGFLPK</sequence>
<dbReference type="InterPro" id="IPR020624">
    <property type="entry name" value="Schiff_base-form_aldolases_CS"/>
</dbReference>
<evidence type="ECO:0000256" key="5">
    <source>
        <dbReference type="ARBA" id="ARBA00023277"/>
    </source>
</evidence>
<dbReference type="GO" id="GO:0005737">
    <property type="term" value="C:cytoplasm"/>
    <property type="evidence" value="ECO:0007669"/>
    <property type="project" value="UniProtKB-SubCell"/>
</dbReference>
<dbReference type="RefSeq" id="WP_028729187.1">
    <property type="nucleotide sequence ID" value="NZ_KE386763.1"/>
</dbReference>
<evidence type="ECO:0000256" key="1">
    <source>
        <dbReference type="ARBA" id="ARBA00004496"/>
    </source>
</evidence>
<evidence type="ECO:0000256" key="2">
    <source>
        <dbReference type="ARBA" id="ARBA00022490"/>
    </source>
</evidence>
<gene>
    <name evidence="9" type="ORF">HMPREF1536_04314</name>
</gene>
<dbReference type="PIRSF" id="PIRSF001365">
    <property type="entry name" value="DHDPS"/>
    <property type="match status" value="1"/>
</dbReference>
<feature type="binding site" evidence="8">
    <location>
        <position position="50"/>
    </location>
    <ligand>
        <name>pyruvate</name>
        <dbReference type="ChEBI" id="CHEBI:15361"/>
    </ligand>
</feature>
<evidence type="ECO:0000313" key="10">
    <source>
        <dbReference type="Proteomes" id="UP000033035"/>
    </source>
</evidence>
<dbReference type="EMBL" id="AQHW01000025">
    <property type="protein sequence ID" value="KKB49250.1"/>
    <property type="molecule type" value="Genomic_DNA"/>
</dbReference>
<dbReference type="PATRIC" id="fig|1203610.3.peg.4391"/>
<evidence type="ECO:0000256" key="4">
    <source>
        <dbReference type="ARBA" id="ARBA00023270"/>
    </source>
</evidence>
<keyword evidence="5" id="KW-0119">Carbohydrate metabolism</keyword>
<dbReference type="HOGENOM" id="CLU_049343_6_1_10"/>
<dbReference type="PRINTS" id="PR00146">
    <property type="entry name" value="DHPICSNTHASE"/>
</dbReference>
<dbReference type="Gene3D" id="3.20.20.70">
    <property type="entry name" value="Aldolase class I"/>
    <property type="match status" value="1"/>
</dbReference>
<keyword evidence="3 6" id="KW-0456">Lyase</keyword>
<organism evidence="9 10">
    <name type="scientific">Parabacteroides gordonii MS-1 = DSM 23371</name>
    <dbReference type="NCBI Taxonomy" id="1203610"/>
    <lineage>
        <taxon>Bacteria</taxon>
        <taxon>Pseudomonadati</taxon>
        <taxon>Bacteroidota</taxon>
        <taxon>Bacteroidia</taxon>
        <taxon>Bacteroidales</taxon>
        <taxon>Tannerellaceae</taxon>
        <taxon>Parabacteroides</taxon>
    </lineage>
</organism>
<keyword evidence="2" id="KW-0963">Cytoplasm</keyword>
<protein>
    <submittedName>
        <fullName evidence="9">N-acetylneuraminate lyase</fullName>
    </submittedName>
</protein>
<dbReference type="GO" id="GO:0016829">
    <property type="term" value="F:lyase activity"/>
    <property type="evidence" value="ECO:0007669"/>
    <property type="project" value="UniProtKB-KW"/>
</dbReference>
<evidence type="ECO:0000256" key="8">
    <source>
        <dbReference type="PIRSR" id="PIRSR001365-2"/>
    </source>
</evidence>
<feature type="active site" description="Schiff-base intermediate with substrate" evidence="7">
    <location>
        <position position="170"/>
    </location>
</feature>
<comment type="subcellular location">
    <subcellularLocation>
        <location evidence="1">Cytoplasm</location>
    </subcellularLocation>
</comment>
<dbReference type="Proteomes" id="UP000033035">
    <property type="component" value="Unassembled WGS sequence"/>
</dbReference>
<keyword evidence="4" id="KW-0704">Schiff base</keyword>
<dbReference type="SMART" id="SM01130">
    <property type="entry name" value="DHDPS"/>
    <property type="match status" value="1"/>
</dbReference>
<dbReference type="PANTHER" id="PTHR12128">
    <property type="entry name" value="DIHYDRODIPICOLINATE SYNTHASE"/>
    <property type="match status" value="1"/>
</dbReference>
<proteinExistence type="inferred from homology"/>
<dbReference type="SUPFAM" id="SSF51569">
    <property type="entry name" value="Aldolase"/>
    <property type="match status" value="1"/>
</dbReference>
<comment type="caution">
    <text evidence="9">The sequence shown here is derived from an EMBL/GenBank/DDBJ whole genome shotgun (WGS) entry which is preliminary data.</text>
</comment>
<comment type="similarity">
    <text evidence="6">Belongs to the DapA family.</text>
</comment>
<dbReference type="InterPro" id="IPR013785">
    <property type="entry name" value="Aldolase_TIM"/>
</dbReference>
<dbReference type="PROSITE" id="PS00665">
    <property type="entry name" value="DHDPS_1"/>
    <property type="match status" value="1"/>
</dbReference>
<evidence type="ECO:0000256" key="3">
    <source>
        <dbReference type="ARBA" id="ARBA00023239"/>
    </source>
</evidence>
<evidence type="ECO:0000256" key="7">
    <source>
        <dbReference type="PIRSR" id="PIRSR001365-1"/>
    </source>
</evidence>